<evidence type="ECO:0000256" key="7">
    <source>
        <dbReference type="ARBA" id="ARBA00022989"/>
    </source>
</evidence>
<comment type="subcellular location">
    <subcellularLocation>
        <location evidence="1 14">Cell membrane</location>
        <topology evidence="1 14">Multi-pass membrane protein</topology>
    </subcellularLocation>
</comment>
<dbReference type="Pfam" id="PF00474">
    <property type="entry name" value="SSF"/>
    <property type="match status" value="1"/>
</dbReference>
<keyword evidence="4 14" id="KW-1003">Cell membrane</keyword>
<dbReference type="Proteomes" id="UP000182379">
    <property type="component" value="Unassembled WGS sequence"/>
</dbReference>
<evidence type="ECO:0000256" key="9">
    <source>
        <dbReference type="ARBA" id="ARBA00023065"/>
    </source>
</evidence>
<evidence type="ECO:0000256" key="4">
    <source>
        <dbReference type="ARBA" id="ARBA00022475"/>
    </source>
</evidence>
<keyword evidence="14" id="KW-0029">Amino-acid transport</keyword>
<feature type="transmembrane region" description="Helical" evidence="14">
    <location>
        <begin position="321"/>
        <end position="339"/>
    </location>
</feature>
<protein>
    <recommendedName>
        <fullName evidence="14">Sodium/proline symporter</fullName>
    </recommendedName>
    <alternativeName>
        <fullName evidence="14">Proline permease</fullName>
    </alternativeName>
</protein>
<keyword evidence="5 14" id="KW-0812">Transmembrane</keyword>
<dbReference type="GO" id="GO:0005298">
    <property type="term" value="F:proline:sodium symporter activity"/>
    <property type="evidence" value="ECO:0007669"/>
    <property type="project" value="UniProtKB-UniRule"/>
</dbReference>
<dbReference type="InterPro" id="IPR001734">
    <property type="entry name" value="Na/solute_symporter"/>
</dbReference>
<dbReference type="GO" id="GO:0005886">
    <property type="term" value="C:plasma membrane"/>
    <property type="evidence" value="ECO:0007669"/>
    <property type="project" value="UniProtKB-SubCell"/>
</dbReference>
<dbReference type="PANTHER" id="PTHR48086">
    <property type="entry name" value="SODIUM/PROLINE SYMPORTER-RELATED"/>
    <property type="match status" value="1"/>
</dbReference>
<keyword evidence="8 14" id="KW-0915">Sodium</keyword>
<feature type="transmembrane region" description="Helical" evidence="14">
    <location>
        <begin position="403"/>
        <end position="422"/>
    </location>
</feature>
<evidence type="ECO:0000256" key="3">
    <source>
        <dbReference type="ARBA" id="ARBA00022448"/>
    </source>
</evidence>
<organism evidence="15 16">
    <name type="scientific">Acidaminococcus fermentans</name>
    <dbReference type="NCBI Taxonomy" id="905"/>
    <lineage>
        <taxon>Bacteria</taxon>
        <taxon>Bacillati</taxon>
        <taxon>Bacillota</taxon>
        <taxon>Negativicutes</taxon>
        <taxon>Acidaminococcales</taxon>
        <taxon>Acidaminococcaceae</taxon>
        <taxon>Acidaminococcus</taxon>
    </lineage>
</organism>
<comment type="caution">
    <text evidence="15">The sequence shown here is derived from an EMBL/GenBank/DDBJ whole genome shotgun (WGS) entry which is preliminary data.</text>
</comment>
<proteinExistence type="inferred from homology"/>
<evidence type="ECO:0000256" key="10">
    <source>
        <dbReference type="ARBA" id="ARBA00023136"/>
    </source>
</evidence>
<reference evidence="15 16" key="1">
    <citation type="submission" date="2016-10" db="EMBL/GenBank/DDBJ databases">
        <authorList>
            <person name="Varghese N."/>
            <person name="Submissions S."/>
        </authorList>
    </citation>
    <scope>NUCLEOTIDE SEQUENCE [LARGE SCALE GENOMIC DNA]</scope>
    <source>
        <strain evidence="15 16">WCC6</strain>
    </source>
</reference>
<feature type="transmembrane region" description="Helical" evidence="14">
    <location>
        <begin position="429"/>
        <end position="450"/>
    </location>
</feature>
<keyword evidence="6 14" id="KW-0769">Symport</keyword>
<dbReference type="GO" id="GO:0015824">
    <property type="term" value="P:proline transport"/>
    <property type="evidence" value="ECO:0007669"/>
    <property type="project" value="UniProtKB-UniRule"/>
</dbReference>
<keyword evidence="3 14" id="KW-0813">Transport</keyword>
<dbReference type="InterPro" id="IPR011851">
    <property type="entry name" value="Na/Pro_symporter"/>
</dbReference>
<feature type="transmembrane region" description="Helical" evidence="14">
    <location>
        <begin position="236"/>
        <end position="254"/>
    </location>
</feature>
<feature type="transmembrane region" description="Helical" evidence="14">
    <location>
        <begin position="67"/>
        <end position="92"/>
    </location>
</feature>
<evidence type="ECO:0000256" key="2">
    <source>
        <dbReference type="ARBA" id="ARBA00006434"/>
    </source>
</evidence>
<dbReference type="GO" id="GO:0031402">
    <property type="term" value="F:sodium ion binding"/>
    <property type="evidence" value="ECO:0007669"/>
    <property type="project" value="UniProtKB-UniRule"/>
</dbReference>
<evidence type="ECO:0000256" key="14">
    <source>
        <dbReference type="RuleBase" id="RU366012"/>
    </source>
</evidence>
<dbReference type="InterPro" id="IPR050277">
    <property type="entry name" value="Sodium:Solute_Symporter"/>
</dbReference>
<keyword evidence="9 14" id="KW-0406">Ion transport</keyword>
<dbReference type="PROSITE" id="PS00456">
    <property type="entry name" value="NA_SOLUT_SYMP_1"/>
    <property type="match status" value="1"/>
</dbReference>
<feature type="transmembrane region" description="Helical" evidence="14">
    <location>
        <begin position="275"/>
        <end position="301"/>
    </location>
</feature>
<evidence type="ECO:0000256" key="8">
    <source>
        <dbReference type="ARBA" id="ARBA00023053"/>
    </source>
</evidence>
<evidence type="ECO:0000256" key="12">
    <source>
        <dbReference type="ARBA" id="ARBA00033708"/>
    </source>
</evidence>
<feature type="transmembrane region" description="Helical" evidence="14">
    <location>
        <begin position="456"/>
        <end position="474"/>
    </location>
</feature>
<dbReference type="Gene3D" id="1.20.1730.10">
    <property type="entry name" value="Sodium/glucose cotransporter"/>
    <property type="match status" value="1"/>
</dbReference>
<comment type="function">
    <text evidence="14">Catalyzes the sodium-dependent uptake of extracellular L-proline.</text>
</comment>
<evidence type="ECO:0000256" key="11">
    <source>
        <dbReference type="ARBA" id="ARBA00023201"/>
    </source>
</evidence>
<evidence type="ECO:0000256" key="13">
    <source>
        <dbReference type="RuleBase" id="RU362091"/>
    </source>
</evidence>
<dbReference type="InterPro" id="IPR018212">
    <property type="entry name" value="Na/solute_symporter_CS"/>
</dbReference>
<keyword evidence="10 14" id="KW-0472">Membrane</keyword>
<evidence type="ECO:0000313" key="16">
    <source>
        <dbReference type="Proteomes" id="UP000182379"/>
    </source>
</evidence>
<keyword evidence="7 14" id="KW-1133">Transmembrane helix</keyword>
<comment type="similarity">
    <text evidence="2 13">Belongs to the sodium:solute symporter (SSF) (TC 2.A.21) family.</text>
</comment>
<sequence length="495" mass="54048">MHVALSTVVALVLYFAVLIGIGLITYKKDEDMEGYALGGRALGPWVTSMSAEASDMSGWMLMGLPGYAYMAGISAFWIALGLIIGTWVNWVLVAKRLRIFTSVMGNAITLPEYFDNRFSDKHRKLRIASAFFIFIFFLIYTSSSFVAGGKLFNTAFGLDYRYSLFLTAGIVVFYTLMGGFAAVCWTDLFQGFLMFFSILVVPVTAMYYIGGVDATMARLNAISPHYFDMIRGADGSVLSLTAIISLLAWGLGYFGQPHILVRFMAIRDPKSIRQATHIAVTWVVISLAMAVLVGLTGRVYLGDVLKGGAAETVFIQLSGKFYHPFFAGIITSGILGAIMSTSDSQLLVAASSFTTDFYKILINPKATAAELVRMSRMMIIVVSALSLVLAMNPDSMILNIVSYAWAGFGAAFGPLVLFSLFWRRMTTDGAFAGIVVGGSTVLIWKNFFAFTGVYEIIPGFILSCLAIVIVSLMDSEPEPEVVARYDEAVAKLKEE</sequence>
<gene>
    <name evidence="15" type="ORF">SAMN05216495_11426</name>
</gene>
<feature type="transmembrane region" description="Helical" evidence="14">
    <location>
        <begin position="160"/>
        <end position="185"/>
    </location>
</feature>
<evidence type="ECO:0000256" key="6">
    <source>
        <dbReference type="ARBA" id="ARBA00022847"/>
    </source>
</evidence>
<feature type="transmembrane region" description="Helical" evidence="14">
    <location>
        <begin position="7"/>
        <end position="26"/>
    </location>
</feature>
<dbReference type="AlphaFoldDB" id="A0A1H2ZBH4"/>
<dbReference type="InterPro" id="IPR038377">
    <property type="entry name" value="Na/Glc_symporter_sf"/>
</dbReference>
<keyword evidence="11 14" id="KW-0739">Sodium transport</keyword>
<name>A0A1H2ZBH4_ACIFE</name>
<dbReference type="NCBIfam" id="TIGR00813">
    <property type="entry name" value="sss"/>
    <property type="match status" value="1"/>
</dbReference>
<dbReference type="CDD" id="cd11475">
    <property type="entry name" value="SLC5sbd_PutP"/>
    <property type="match status" value="1"/>
</dbReference>
<comment type="catalytic activity">
    <reaction evidence="12">
        <text>L-proline(in) + Na(+)(in) = L-proline(out) + Na(+)(out)</text>
        <dbReference type="Rhea" id="RHEA:28967"/>
        <dbReference type="ChEBI" id="CHEBI:29101"/>
        <dbReference type="ChEBI" id="CHEBI:60039"/>
    </reaction>
</comment>
<feature type="transmembrane region" description="Helical" evidence="14">
    <location>
        <begin position="192"/>
        <end position="210"/>
    </location>
</feature>
<dbReference type="EMBL" id="FNOP01000014">
    <property type="protein sequence ID" value="SDX14686.1"/>
    <property type="molecule type" value="Genomic_DNA"/>
</dbReference>
<dbReference type="PROSITE" id="PS50283">
    <property type="entry name" value="NA_SOLUT_SYMP_3"/>
    <property type="match status" value="1"/>
</dbReference>
<feature type="transmembrane region" description="Helical" evidence="14">
    <location>
        <begin position="374"/>
        <end position="391"/>
    </location>
</feature>
<dbReference type="RefSeq" id="WP_074707272.1">
    <property type="nucleotide sequence ID" value="NZ_CAMEFB010000003.1"/>
</dbReference>
<feature type="transmembrane region" description="Helical" evidence="14">
    <location>
        <begin position="127"/>
        <end position="148"/>
    </location>
</feature>
<dbReference type="NCBIfam" id="TIGR02121">
    <property type="entry name" value="Na_Pro_sym"/>
    <property type="match status" value="1"/>
</dbReference>
<evidence type="ECO:0000256" key="5">
    <source>
        <dbReference type="ARBA" id="ARBA00022692"/>
    </source>
</evidence>
<evidence type="ECO:0000256" key="1">
    <source>
        <dbReference type="ARBA" id="ARBA00004651"/>
    </source>
</evidence>
<accession>A0A1H2ZBH4</accession>
<evidence type="ECO:0000313" key="15">
    <source>
        <dbReference type="EMBL" id="SDX14686.1"/>
    </source>
</evidence>
<dbReference type="PANTHER" id="PTHR48086:SF3">
    <property type="entry name" value="SODIUM_PROLINE SYMPORTER"/>
    <property type="match status" value="1"/>
</dbReference>